<reference evidence="2" key="1">
    <citation type="submission" date="2020-06" db="EMBL/GenBank/DDBJ databases">
        <title>Isolation of Planomicrobium glaciei.</title>
        <authorList>
            <person name="Malisova L."/>
            <person name="Safrankova R."/>
            <person name="Jakubu V."/>
            <person name="Spanelova P."/>
        </authorList>
    </citation>
    <scope>NUCLEOTIDE SEQUENCE [LARGE SCALE GENOMIC DNA]</scope>
    <source>
        <strain evidence="2">NRL-ATB46093</strain>
    </source>
</reference>
<dbReference type="Proteomes" id="UP000509222">
    <property type="component" value="Chromosome"/>
</dbReference>
<name>A0A7H8QDP3_9BACL</name>
<organism evidence="1 2">
    <name type="scientific">Planococcus glaciei</name>
    <dbReference type="NCBI Taxonomy" id="459472"/>
    <lineage>
        <taxon>Bacteria</taxon>
        <taxon>Bacillati</taxon>
        <taxon>Bacillota</taxon>
        <taxon>Bacilli</taxon>
        <taxon>Bacillales</taxon>
        <taxon>Caryophanaceae</taxon>
        <taxon>Planococcus</taxon>
    </lineage>
</organism>
<protein>
    <submittedName>
        <fullName evidence="1">Uncharacterized protein</fullName>
    </submittedName>
</protein>
<sequence length="81" mass="9058">MSIFFKKMNQKETASWTKAAVTGFYATVLLLTADLAYGVLYERELVSKSAVLWTGMEAAFGSDLLYRWISAARANKENKPS</sequence>
<dbReference type="RefSeq" id="WP_036808479.1">
    <property type="nucleotide sequence ID" value="NZ_CP051177.1"/>
</dbReference>
<evidence type="ECO:0000313" key="1">
    <source>
        <dbReference type="EMBL" id="QKX52070.1"/>
    </source>
</evidence>
<dbReference type="AlphaFoldDB" id="A0A7H8QDP3"/>
<gene>
    <name evidence="1" type="ORF">HF394_16635</name>
</gene>
<accession>A0A7H8QDP3</accession>
<dbReference type="EMBL" id="CP051177">
    <property type="protein sequence ID" value="QKX52070.1"/>
    <property type="molecule type" value="Genomic_DNA"/>
</dbReference>
<keyword evidence="2" id="KW-1185">Reference proteome</keyword>
<proteinExistence type="predicted"/>
<evidence type="ECO:0000313" key="2">
    <source>
        <dbReference type="Proteomes" id="UP000509222"/>
    </source>
</evidence>